<dbReference type="EMBL" id="BAABBP010000005">
    <property type="protein sequence ID" value="GAA3987830.1"/>
    <property type="molecule type" value="Genomic_DNA"/>
</dbReference>
<accession>A0ABP7QU76</accession>
<organism evidence="2 3">
    <name type="scientific">Comamonas faecalis</name>
    <dbReference type="NCBI Taxonomy" id="1387849"/>
    <lineage>
        <taxon>Bacteria</taxon>
        <taxon>Pseudomonadati</taxon>
        <taxon>Pseudomonadota</taxon>
        <taxon>Betaproteobacteria</taxon>
        <taxon>Burkholderiales</taxon>
        <taxon>Comamonadaceae</taxon>
        <taxon>Comamonas</taxon>
    </lineage>
</organism>
<dbReference type="Pfam" id="PF03061">
    <property type="entry name" value="4HBT"/>
    <property type="match status" value="1"/>
</dbReference>
<sequence length="164" mass="18114">MPRLQVQLVRWNDIRRFAMERSMTPEDLVQQHWKRRDLPGFMGRAGPLWTRREGDAWAYAILADEAHLNPAGVVHGGALLTLLDHAISSVAWEACGRLPCLTLQLDTHFIGSVRAGQLAQAGARLVRRTGSLAFLRGEVTVEGETVLTAQALMKVVRTAPGDKP</sequence>
<name>A0ABP7QU76_9BURK</name>
<gene>
    <name evidence="2" type="ORF">GCM10022279_08580</name>
</gene>
<dbReference type="SUPFAM" id="SSF54637">
    <property type="entry name" value="Thioesterase/thiol ester dehydrase-isomerase"/>
    <property type="match status" value="1"/>
</dbReference>
<feature type="domain" description="Thioesterase" evidence="1">
    <location>
        <begin position="72"/>
        <end position="146"/>
    </location>
</feature>
<protein>
    <submittedName>
        <fullName evidence="2">PaaI family thioesterase</fullName>
    </submittedName>
</protein>
<reference evidence="3" key="1">
    <citation type="journal article" date="2019" name="Int. J. Syst. Evol. Microbiol.">
        <title>The Global Catalogue of Microorganisms (GCM) 10K type strain sequencing project: providing services to taxonomists for standard genome sequencing and annotation.</title>
        <authorList>
            <consortium name="The Broad Institute Genomics Platform"/>
            <consortium name="The Broad Institute Genome Sequencing Center for Infectious Disease"/>
            <person name="Wu L."/>
            <person name="Ma J."/>
        </authorList>
    </citation>
    <scope>NUCLEOTIDE SEQUENCE [LARGE SCALE GENOMIC DNA]</scope>
    <source>
        <strain evidence="3">JCM 17561</strain>
    </source>
</reference>
<dbReference type="CDD" id="cd03443">
    <property type="entry name" value="PaaI_thioesterase"/>
    <property type="match status" value="1"/>
</dbReference>
<proteinExistence type="predicted"/>
<evidence type="ECO:0000313" key="2">
    <source>
        <dbReference type="EMBL" id="GAA3987830.1"/>
    </source>
</evidence>
<dbReference type="Proteomes" id="UP001501627">
    <property type="component" value="Unassembled WGS sequence"/>
</dbReference>
<dbReference type="InterPro" id="IPR006683">
    <property type="entry name" value="Thioestr_dom"/>
</dbReference>
<dbReference type="InterPro" id="IPR029069">
    <property type="entry name" value="HotDog_dom_sf"/>
</dbReference>
<dbReference type="Gene3D" id="3.10.129.10">
    <property type="entry name" value="Hotdog Thioesterase"/>
    <property type="match status" value="1"/>
</dbReference>
<keyword evidence="3" id="KW-1185">Reference proteome</keyword>
<evidence type="ECO:0000313" key="3">
    <source>
        <dbReference type="Proteomes" id="UP001501627"/>
    </source>
</evidence>
<evidence type="ECO:0000259" key="1">
    <source>
        <dbReference type="Pfam" id="PF03061"/>
    </source>
</evidence>
<comment type="caution">
    <text evidence="2">The sequence shown here is derived from an EMBL/GenBank/DDBJ whole genome shotgun (WGS) entry which is preliminary data.</text>
</comment>